<accession>A0A2N8PSX4</accession>
<gene>
    <name evidence="5" type="ORF">AUF17_18945</name>
    <name evidence="3" type="ORF">P7D43_05105</name>
    <name evidence="4" type="ORF">P7D79_14080</name>
</gene>
<protein>
    <submittedName>
        <fullName evidence="3">YccF domain-containing protein</fullName>
    </submittedName>
    <submittedName>
        <fullName evidence="5">YccF family protein</fullName>
    </submittedName>
</protein>
<dbReference type="Proteomes" id="UP001264335">
    <property type="component" value="Unassembled WGS sequence"/>
</dbReference>
<organism evidence="3 7">
    <name type="scientific">Enterococcus avium</name>
    <name type="common">Streptococcus avium</name>
    <dbReference type="NCBI Taxonomy" id="33945"/>
    <lineage>
        <taxon>Bacteria</taxon>
        <taxon>Bacillati</taxon>
        <taxon>Bacillota</taxon>
        <taxon>Bacilli</taxon>
        <taxon>Lactobacillales</taxon>
        <taxon>Enterococcaceae</taxon>
        <taxon>Enterococcus</taxon>
    </lineage>
</organism>
<dbReference type="InterPro" id="IPR052937">
    <property type="entry name" value="Inner_membrane_protein"/>
</dbReference>
<dbReference type="PANTHER" id="PTHR42903">
    <property type="entry name" value="INNER MEMBRANE PROTEIN YCCF"/>
    <property type="match status" value="1"/>
</dbReference>
<feature type="domain" description="Inner membrane component" evidence="2">
    <location>
        <begin position="66"/>
        <end position="115"/>
    </location>
</feature>
<dbReference type="Proteomes" id="UP001260773">
    <property type="component" value="Unassembled WGS sequence"/>
</dbReference>
<keyword evidence="1" id="KW-0812">Transmembrane</keyword>
<evidence type="ECO:0000313" key="4">
    <source>
        <dbReference type="EMBL" id="MDT2515350.1"/>
    </source>
</evidence>
<evidence type="ECO:0000313" key="5">
    <source>
        <dbReference type="EMBL" id="TRZ28786.1"/>
    </source>
</evidence>
<keyword evidence="1" id="KW-1133">Transmembrane helix</keyword>
<dbReference type="GO" id="GO:0005886">
    <property type="term" value="C:plasma membrane"/>
    <property type="evidence" value="ECO:0007669"/>
    <property type="project" value="TreeGrafter"/>
</dbReference>
<sequence>MSCLGNIIWFIFGGLIGGLTWCLAGILWCITIIGIPIGLQCFKFASLSFAPFGKDIVYHTTGVNFIVNIIWLIVSGVPLALGHLVSALFLCITIVGIPFAAQSLKLAQLALMPFGAQIVSAR</sequence>
<evidence type="ECO:0000313" key="8">
    <source>
        <dbReference type="Proteomes" id="UP001264335"/>
    </source>
</evidence>
<dbReference type="Pfam" id="PF03733">
    <property type="entry name" value="YccF"/>
    <property type="match status" value="2"/>
</dbReference>
<dbReference type="PIRSF" id="PIRSF028777">
    <property type="entry name" value="UCP028777"/>
    <property type="match status" value="1"/>
</dbReference>
<dbReference type="EMBL" id="JARPWY010000041">
    <property type="protein sequence ID" value="MDT2515350.1"/>
    <property type="molecule type" value="Genomic_DNA"/>
</dbReference>
<reference evidence="5 6" key="1">
    <citation type="submission" date="2017-10" db="EMBL/GenBank/DDBJ databases">
        <title>FDA dAtabase for Regulatory Grade micrObial Sequences (FDA-ARGOS): Supporting development and validation of Infectious Disease Dx tests.</title>
        <authorList>
            <person name="Campos J."/>
            <person name="Goldberg B."/>
            <person name="Tallon L.J."/>
            <person name="Sadzewicz L."/>
            <person name="Sengamalay N."/>
            <person name="Ott S."/>
            <person name="Godinez A."/>
            <person name="Nagaraj S."/>
            <person name="Vyas G."/>
            <person name="Aluvathingal J."/>
            <person name="Nadendla S."/>
            <person name="Geyer C."/>
            <person name="Nandy P."/>
            <person name="Hobson J."/>
            <person name="Sichtig H."/>
        </authorList>
    </citation>
    <scope>NUCLEOTIDE SEQUENCE [LARGE SCALE GENOMIC DNA]</scope>
    <source>
        <strain evidence="5 6">FDAARGOS_185</strain>
    </source>
</reference>
<dbReference type="NCBIfam" id="NF008740">
    <property type="entry name" value="PRK11770.1-2"/>
    <property type="match status" value="1"/>
</dbReference>
<evidence type="ECO:0000313" key="7">
    <source>
        <dbReference type="Proteomes" id="UP001260773"/>
    </source>
</evidence>
<dbReference type="Proteomes" id="UP000316316">
    <property type="component" value="Unassembled WGS sequence"/>
</dbReference>
<keyword evidence="1" id="KW-0472">Membrane</keyword>
<evidence type="ECO:0000313" key="3">
    <source>
        <dbReference type="EMBL" id="MDT2401743.1"/>
    </source>
</evidence>
<dbReference type="EMBL" id="PDXQ01000002">
    <property type="protein sequence ID" value="TRZ28786.1"/>
    <property type="molecule type" value="Genomic_DNA"/>
</dbReference>
<proteinExistence type="predicted"/>
<feature type="transmembrane region" description="Helical" evidence="1">
    <location>
        <begin position="56"/>
        <end position="74"/>
    </location>
</feature>
<comment type="caution">
    <text evidence="3">The sequence shown here is derived from an EMBL/GenBank/DDBJ whole genome shotgun (WGS) entry which is preliminary data.</text>
</comment>
<dbReference type="InterPro" id="IPR031308">
    <property type="entry name" value="UCP028777"/>
</dbReference>
<dbReference type="EMBL" id="JARPWH010000011">
    <property type="protein sequence ID" value="MDT2401743.1"/>
    <property type="molecule type" value="Genomic_DNA"/>
</dbReference>
<name>A0A2N8PSX4_ENTAV</name>
<evidence type="ECO:0000256" key="1">
    <source>
        <dbReference type="SAM" id="Phobius"/>
    </source>
</evidence>
<evidence type="ECO:0000259" key="2">
    <source>
        <dbReference type="Pfam" id="PF03733"/>
    </source>
</evidence>
<reference evidence="3 8" key="2">
    <citation type="submission" date="2023-03" db="EMBL/GenBank/DDBJ databases">
        <authorList>
            <person name="Shen W."/>
            <person name="Cai J."/>
        </authorList>
    </citation>
    <scope>NUCLEOTIDE SEQUENCE</scope>
    <source>
        <strain evidence="3">P33-2</strain>
        <strain evidence="4 8">Y2</strain>
    </source>
</reference>
<dbReference type="PANTHER" id="PTHR42903:SF1">
    <property type="entry name" value="INNER MEMBRANE PROTEIN YCCF"/>
    <property type="match status" value="1"/>
</dbReference>
<evidence type="ECO:0000313" key="6">
    <source>
        <dbReference type="Proteomes" id="UP000316316"/>
    </source>
</evidence>
<feature type="transmembrane region" description="Helical" evidence="1">
    <location>
        <begin position="6"/>
        <end position="35"/>
    </location>
</feature>
<dbReference type="InterPro" id="IPR005185">
    <property type="entry name" value="YccF"/>
</dbReference>
<dbReference type="AlphaFoldDB" id="A0A2N8PSX4"/>
<dbReference type="GeneID" id="69570464"/>
<feature type="domain" description="Inner membrane component" evidence="2">
    <location>
        <begin position="4"/>
        <end position="54"/>
    </location>
</feature>
<dbReference type="RefSeq" id="WP_016178760.1">
    <property type="nucleotide sequence ID" value="NZ_CAAKNX010000186.1"/>
</dbReference>
<feature type="transmembrane region" description="Helical" evidence="1">
    <location>
        <begin position="80"/>
        <end position="101"/>
    </location>
</feature>